<feature type="compositionally biased region" description="Basic and acidic residues" evidence="1">
    <location>
        <begin position="28"/>
        <end position="37"/>
    </location>
</feature>
<evidence type="ECO:0000313" key="3">
    <source>
        <dbReference type="Proteomes" id="UP000031036"/>
    </source>
</evidence>
<dbReference type="AlphaFoldDB" id="A0A0B2W3M2"/>
<feature type="region of interest" description="Disordered" evidence="1">
    <location>
        <begin position="1"/>
        <end position="37"/>
    </location>
</feature>
<organism evidence="2 3">
    <name type="scientific">Toxocara canis</name>
    <name type="common">Canine roundworm</name>
    <dbReference type="NCBI Taxonomy" id="6265"/>
    <lineage>
        <taxon>Eukaryota</taxon>
        <taxon>Metazoa</taxon>
        <taxon>Ecdysozoa</taxon>
        <taxon>Nematoda</taxon>
        <taxon>Chromadorea</taxon>
        <taxon>Rhabditida</taxon>
        <taxon>Spirurina</taxon>
        <taxon>Ascaridomorpha</taxon>
        <taxon>Ascaridoidea</taxon>
        <taxon>Toxocaridae</taxon>
        <taxon>Toxocara</taxon>
    </lineage>
</organism>
<protein>
    <submittedName>
        <fullName evidence="2">Uncharacterized protein</fullName>
    </submittedName>
</protein>
<evidence type="ECO:0000256" key="1">
    <source>
        <dbReference type="SAM" id="MobiDB-lite"/>
    </source>
</evidence>
<reference evidence="2 3" key="1">
    <citation type="submission" date="2014-11" db="EMBL/GenBank/DDBJ databases">
        <title>Genetic blueprint of the zoonotic pathogen Toxocara canis.</title>
        <authorList>
            <person name="Zhu X.-Q."/>
            <person name="Korhonen P.K."/>
            <person name="Cai H."/>
            <person name="Young N.D."/>
            <person name="Nejsum P."/>
            <person name="von Samson-Himmelstjerna G."/>
            <person name="Boag P.R."/>
            <person name="Tan P."/>
            <person name="Li Q."/>
            <person name="Min J."/>
            <person name="Yang Y."/>
            <person name="Wang X."/>
            <person name="Fang X."/>
            <person name="Hall R.S."/>
            <person name="Hofmann A."/>
            <person name="Sternberg P.W."/>
            <person name="Jex A.R."/>
            <person name="Gasser R.B."/>
        </authorList>
    </citation>
    <scope>NUCLEOTIDE SEQUENCE [LARGE SCALE GENOMIC DNA]</scope>
    <source>
        <strain evidence="2">PN_DK_2014</strain>
    </source>
</reference>
<sequence>MLQPSAIGHKRVDISSSLSKKNKKTKQERKMKQSEAHQMRQPFATMLTASFDSVKLLFLRYMCDASGEKNFSQHLPYYLSSCSQLDALIFVCTMLTFLNLRQFPNFLPVPNYL</sequence>
<evidence type="ECO:0000313" key="2">
    <source>
        <dbReference type="EMBL" id="KHN87770.1"/>
    </source>
</evidence>
<comment type="caution">
    <text evidence="2">The sequence shown here is derived from an EMBL/GenBank/DDBJ whole genome shotgun (WGS) entry which is preliminary data.</text>
</comment>
<name>A0A0B2W3M2_TOXCA</name>
<gene>
    <name evidence="2" type="ORF">Tcan_10041</name>
</gene>
<dbReference type="EMBL" id="JPKZ01000334">
    <property type="protein sequence ID" value="KHN87770.1"/>
    <property type="molecule type" value="Genomic_DNA"/>
</dbReference>
<accession>A0A0B2W3M2</accession>
<keyword evidence="3" id="KW-1185">Reference proteome</keyword>
<dbReference type="Proteomes" id="UP000031036">
    <property type="component" value="Unassembled WGS sequence"/>
</dbReference>
<proteinExistence type="predicted"/>